<dbReference type="Proteomes" id="UP000789920">
    <property type="component" value="Unassembled WGS sequence"/>
</dbReference>
<protein>
    <submittedName>
        <fullName evidence="1">18554_t:CDS:1</fullName>
    </submittedName>
</protein>
<evidence type="ECO:0000313" key="2">
    <source>
        <dbReference type="Proteomes" id="UP000789920"/>
    </source>
</evidence>
<sequence length="91" mass="10695">PFEDKELIFDTLNMSNWFNVAIEQEYITLFEYDSFQNWEEIGRGGSGTVYSAYSRDIEKTIALKSLYRDDNDSLNIFIKELEDSFPMTLNT</sequence>
<organism evidence="1 2">
    <name type="scientific">Racocetra persica</name>
    <dbReference type="NCBI Taxonomy" id="160502"/>
    <lineage>
        <taxon>Eukaryota</taxon>
        <taxon>Fungi</taxon>
        <taxon>Fungi incertae sedis</taxon>
        <taxon>Mucoromycota</taxon>
        <taxon>Glomeromycotina</taxon>
        <taxon>Glomeromycetes</taxon>
        <taxon>Diversisporales</taxon>
        <taxon>Gigasporaceae</taxon>
        <taxon>Racocetra</taxon>
    </lineage>
</organism>
<evidence type="ECO:0000313" key="1">
    <source>
        <dbReference type="EMBL" id="CAG8626695.1"/>
    </source>
</evidence>
<keyword evidence="2" id="KW-1185">Reference proteome</keyword>
<accession>A0ACA9N0Q0</accession>
<reference evidence="1" key="1">
    <citation type="submission" date="2021-06" db="EMBL/GenBank/DDBJ databases">
        <authorList>
            <person name="Kallberg Y."/>
            <person name="Tangrot J."/>
            <person name="Rosling A."/>
        </authorList>
    </citation>
    <scope>NUCLEOTIDE SEQUENCE</scope>
    <source>
        <strain evidence="1">MA461A</strain>
    </source>
</reference>
<comment type="caution">
    <text evidence="1">The sequence shown here is derived from an EMBL/GenBank/DDBJ whole genome shotgun (WGS) entry which is preliminary data.</text>
</comment>
<dbReference type="EMBL" id="CAJVQC010011373">
    <property type="protein sequence ID" value="CAG8626695.1"/>
    <property type="molecule type" value="Genomic_DNA"/>
</dbReference>
<feature type="non-terminal residue" evidence="1">
    <location>
        <position position="1"/>
    </location>
</feature>
<name>A0ACA9N0Q0_9GLOM</name>
<proteinExistence type="predicted"/>
<feature type="non-terminal residue" evidence="1">
    <location>
        <position position="91"/>
    </location>
</feature>
<gene>
    <name evidence="1" type="ORF">RPERSI_LOCUS6934</name>
</gene>